<evidence type="ECO:0000313" key="3">
    <source>
        <dbReference type="Proteomes" id="UP000316621"/>
    </source>
</evidence>
<protein>
    <submittedName>
        <fullName evidence="2">Uncharacterized protein</fullName>
    </submittedName>
</protein>
<dbReference type="Proteomes" id="UP000316621">
    <property type="component" value="Chromosome 9"/>
</dbReference>
<evidence type="ECO:0000313" key="2">
    <source>
        <dbReference type="EMBL" id="RZC75741.1"/>
    </source>
</evidence>
<feature type="region of interest" description="Disordered" evidence="1">
    <location>
        <begin position="19"/>
        <end position="49"/>
    </location>
</feature>
<name>A0A4Y7KUE4_PAPSO</name>
<reference evidence="2 3" key="1">
    <citation type="journal article" date="2018" name="Science">
        <title>The opium poppy genome and morphinan production.</title>
        <authorList>
            <person name="Guo L."/>
            <person name="Winzer T."/>
            <person name="Yang X."/>
            <person name="Li Y."/>
            <person name="Ning Z."/>
            <person name="He Z."/>
            <person name="Teodor R."/>
            <person name="Lu Y."/>
            <person name="Bowser T.A."/>
            <person name="Graham I.A."/>
            <person name="Ye K."/>
        </authorList>
    </citation>
    <scope>NUCLEOTIDE SEQUENCE [LARGE SCALE GENOMIC DNA]</scope>
    <source>
        <strain evidence="3">cv. HN1</strain>
        <tissue evidence="2">Leaves</tissue>
    </source>
</reference>
<gene>
    <name evidence="2" type="ORF">C5167_000116</name>
</gene>
<dbReference type="EMBL" id="CM010723">
    <property type="protein sequence ID" value="RZC75741.1"/>
    <property type="molecule type" value="Genomic_DNA"/>
</dbReference>
<sequence length="65" mass="7680">MTKLKTIFFVVDSENQHQDQSVQFRSKPRNGRSGFASVIKRRRRDGLGREAKRVLRPEQFWKSST</sequence>
<dbReference type="Gramene" id="RZC75741">
    <property type="protein sequence ID" value="RZC75741"/>
    <property type="gene ID" value="C5167_000116"/>
</dbReference>
<accession>A0A4Y7KUE4</accession>
<evidence type="ECO:0000256" key="1">
    <source>
        <dbReference type="SAM" id="MobiDB-lite"/>
    </source>
</evidence>
<organism evidence="2 3">
    <name type="scientific">Papaver somniferum</name>
    <name type="common">Opium poppy</name>
    <dbReference type="NCBI Taxonomy" id="3469"/>
    <lineage>
        <taxon>Eukaryota</taxon>
        <taxon>Viridiplantae</taxon>
        <taxon>Streptophyta</taxon>
        <taxon>Embryophyta</taxon>
        <taxon>Tracheophyta</taxon>
        <taxon>Spermatophyta</taxon>
        <taxon>Magnoliopsida</taxon>
        <taxon>Ranunculales</taxon>
        <taxon>Papaveraceae</taxon>
        <taxon>Papaveroideae</taxon>
        <taxon>Papaver</taxon>
    </lineage>
</organism>
<keyword evidence="3" id="KW-1185">Reference proteome</keyword>
<proteinExistence type="predicted"/>
<dbReference type="AlphaFoldDB" id="A0A4Y7KUE4"/>